<dbReference type="Proteomes" id="UP001595791">
    <property type="component" value="Unassembled WGS sequence"/>
</dbReference>
<evidence type="ECO:0000256" key="5">
    <source>
        <dbReference type="ARBA" id="ARBA00013198"/>
    </source>
</evidence>
<comment type="catalytic activity">
    <reaction evidence="1 7">
        <text>6-phospho-D-glucono-1,5-lactone + H2O = 6-phospho-D-gluconate + H(+)</text>
        <dbReference type="Rhea" id="RHEA:12556"/>
        <dbReference type="ChEBI" id="CHEBI:15377"/>
        <dbReference type="ChEBI" id="CHEBI:15378"/>
        <dbReference type="ChEBI" id="CHEBI:57955"/>
        <dbReference type="ChEBI" id="CHEBI:58759"/>
        <dbReference type="EC" id="3.1.1.31"/>
    </reaction>
</comment>
<dbReference type="NCBIfam" id="TIGR01198">
    <property type="entry name" value="pgl"/>
    <property type="match status" value="1"/>
</dbReference>
<dbReference type="PANTHER" id="PTHR11054">
    <property type="entry name" value="6-PHOSPHOGLUCONOLACTONASE"/>
    <property type="match status" value="1"/>
</dbReference>
<evidence type="ECO:0000256" key="2">
    <source>
        <dbReference type="ARBA" id="ARBA00002681"/>
    </source>
</evidence>
<feature type="domain" description="Glucosamine/galactosamine-6-phosphate isomerase" evidence="8">
    <location>
        <begin position="22"/>
        <end position="227"/>
    </location>
</feature>
<dbReference type="InterPro" id="IPR039104">
    <property type="entry name" value="6PGL"/>
</dbReference>
<comment type="pathway">
    <text evidence="3 7">Carbohydrate degradation; pentose phosphate pathway; D-ribulose 5-phosphate from D-glucose 6-phosphate (oxidative stage): step 2/3.</text>
</comment>
<evidence type="ECO:0000256" key="7">
    <source>
        <dbReference type="RuleBase" id="RU365095"/>
    </source>
</evidence>
<proteinExistence type="inferred from homology"/>
<comment type="caution">
    <text evidence="9">The sequence shown here is derived from an EMBL/GenBank/DDBJ whole genome shotgun (WGS) entry which is preliminary data.</text>
</comment>
<dbReference type="GO" id="GO:0017057">
    <property type="term" value="F:6-phosphogluconolactonase activity"/>
    <property type="evidence" value="ECO:0007669"/>
    <property type="project" value="UniProtKB-EC"/>
</dbReference>
<dbReference type="EC" id="3.1.1.31" evidence="5 7"/>
<evidence type="ECO:0000259" key="8">
    <source>
        <dbReference type="Pfam" id="PF01182"/>
    </source>
</evidence>
<dbReference type="PANTHER" id="PTHR11054:SF0">
    <property type="entry name" value="6-PHOSPHOGLUCONOLACTONASE"/>
    <property type="match status" value="1"/>
</dbReference>
<dbReference type="InterPro" id="IPR005900">
    <property type="entry name" value="6-phosphogluconolactonase_DevB"/>
</dbReference>
<dbReference type="EMBL" id="JBHSBU010000001">
    <property type="protein sequence ID" value="MFC4157736.1"/>
    <property type="molecule type" value="Genomic_DNA"/>
</dbReference>
<sequence>MEATAMAQLKPHEFDSRTDLDIWLAREIAAALETAISERGSASLAVSGGRTPLGMFQQLRQMRLDWDKVWITLVDDRWLPADHPDSNEALVREHLLKYQLAAAHFVPLKTVHEQPAAALADIDQRLRAIPQPFDVVVLGMGDDGHTASLFPCAAELEAAADPANPRLVAALQPMSAPYGRISLTLATIARARNLLLHITGSKKKQIFEAAMAASAAEPHLPVRRVLDRAPGVCHVFWAE</sequence>
<keyword evidence="7 9" id="KW-0378">Hydrolase</keyword>
<dbReference type="RefSeq" id="WP_378159682.1">
    <property type="nucleotide sequence ID" value="NZ_JBHSBU010000001.1"/>
</dbReference>
<evidence type="ECO:0000256" key="1">
    <source>
        <dbReference type="ARBA" id="ARBA00000832"/>
    </source>
</evidence>
<accession>A0ABV8ML12</accession>
<protein>
    <recommendedName>
        <fullName evidence="6 7">6-phosphogluconolactonase</fullName>
        <shortName evidence="7">6PGL</shortName>
        <ecNumber evidence="5 7">3.1.1.31</ecNumber>
    </recommendedName>
</protein>
<name>A0ABV8ML12_9NEIS</name>
<evidence type="ECO:0000313" key="10">
    <source>
        <dbReference type="Proteomes" id="UP001595791"/>
    </source>
</evidence>
<organism evidence="9 10">
    <name type="scientific">Chitinimonas lacunae</name>
    <dbReference type="NCBI Taxonomy" id="1963018"/>
    <lineage>
        <taxon>Bacteria</taxon>
        <taxon>Pseudomonadati</taxon>
        <taxon>Pseudomonadota</taxon>
        <taxon>Betaproteobacteria</taxon>
        <taxon>Neisseriales</taxon>
        <taxon>Chitinibacteraceae</taxon>
        <taxon>Chitinimonas</taxon>
    </lineage>
</organism>
<gene>
    <name evidence="7 9" type="primary">pgl</name>
    <name evidence="9" type="ORF">ACFOW7_00060</name>
</gene>
<evidence type="ECO:0000313" key="9">
    <source>
        <dbReference type="EMBL" id="MFC4157736.1"/>
    </source>
</evidence>
<comment type="function">
    <text evidence="2 7">Hydrolysis of 6-phosphogluconolactone to 6-phosphogluconate.</text>
</comment>
<dbReference type="InterPro" id="IPR037171">
    <property type="entry name" value="NagB/RpiA_transferase-like"/>
</dbReference>
<evidence type="ECO:0000256" key="4">
    <source>
        <dbReference type="ARBA" id="ARBA00010662"/>
    </source>
</evidence>
<dbReference type="InterPro" id="IPR006148">
    <property type="entry name" value="Glc/Gal-6P_isomerase"/>
</dbReference>
<evidence type="ECO:0000256" key="6">
    <source>
        <dbReference type="ARBA" id="ARBA00020337"/>
    </source>
</evidence>
<keyword evidence="10" id="KW-1185">Reference proteome</keyword>
<evidence type="ECO:0000256" key="3">
    <source>
        <dbReference type="ARBA" id="ARBA00004961"/>
    </source>
</evidence>
<comment type="similarity">
    <text evidence="4 7">Belongs to the glucosamine/galactosamine-6-phosphate isomerase family. 6-phosphogluconolactonase subfamily.</text>
</comment>
<dbReference type="CDD" id="cd01400">
    <property type="entry name" value="6PGL"/>
    <property type="match status" value="1"/>
</dbReference>
<dbReference type="SUPFAM" id="SSF100950">
    <property type="entry name" value="NagB/RpiA/CoA transferase-like"/>
    <property type="match status" value="1"/>
</dbReference>
<dbReference type="Gene3D" id="3.40.50.1360">
    <property type="match status" value="1"/>
</dbReference>
<reference evidence="10" key="1">
    <citation type="journal article" date="2019" name="Int. J. Syst. Evol. Microbiol.">
        <title>The Global Catalogue of Microorganisms (GCM) 10K type strain sequencing project: providing services to taxonomists for standard genome sequencing and annotation.</title>
        <authorList>
            <consortium name="The Broad Institute Genomics Platform"/>
            <consortium name="The Broad Institute Genome Sequencing Center for Infectious Disease"/>
            <person name="Wu L."/>
            <person name="Ma J."/>
        </authorList>
    </citation>
    <scope>NUCLEOTIDE SEQUENCE [LARGE SCALE GENOMIC DNA]</scope>
    <source>
        <strain evidence="10">LMG 29894</strain>
    </source>
</reference>
<dbReference type="Pfam" id="PF01182">
    <property type="entry name" value="Glucosamine_iso"/>
    <property type="match status" value="1"/>
</dbReference>